<evidence type="ECO:0000313" key="2">
    <source>
        <dbReference type="EMBL" id="MFD1888246.1"/>
    </source>
</evidence>
<keyword evidence="1" id="KW-0732">Signal</keyword>
<evidence type="ECO:0000256" key="1">
    <source>
        <dbReference type="SAM" id="SignalP"/>
    </source>
</evidence>
<proteinExistence type="predicted"/>
<protein>
    <submittedName>
        <fullName evidence="2">Uncharacterized protein</fullName>
    </submittedName>
</protein>
<dbReference type="RefSeq" id="WP_347322975.1">
    <property type="nucleotide sequence ID" value="NZ_JBCGUH010000001.1"/>
</dbReference>
<sequence>MKNRSIAIVSALTLTAALVAPTAFAAPVAASANLETTPAVTSQVTAAEASYVIFQDTIFLHGEISVTITPAKYATFKVKIYNGVGQLVSTLSYSGSSPYTLVKNDVYLGGNHTIVVSADVANAGQVYTNPHN</sequence>
<reference evidence="3" key="1">
    <citation type="journal article" date="2019" name="Int. J. Syst. Evol. Microbiol.">
        <title>The Global Catalogue of Microorganisms (GCM) 10K type strain sequencing project: providing services to taxonomists for standard genome sequencing and annotation.</title>
        <authorList>
            <consortium name="The Broad Institute Genomics Platform"/>
            <consortium name="The Broad Institute Genome Sequencing Center for Infectious Disease"/>
            <person name="Wu L."/>
            <person name="Ma J."/>
        </authorList>
    </citation>
    <scope>NUCLEOTIDE SEQUENCE [LARGE SCALE GENOMIC DNA]</scope>
    <source>
        <strain evidence="3">CCUG 54950</strain>
    </source>
</reference>
<feature type="chain" id="PRO_5045576138" evidence="1">
    <location>
        <begin position="26"/>
        <end position="132"/>
    </location>
</feature>
<evidence type="ECO:0000313" key="3">
    <source>
        <dbReference type="Proteomes" id="UP001597233"/>
    </source>
</evidence>
<comment type="caution">
    <text evidence="2">The sequence shown here is derived from an EMBL/GenBank/DDBJ whole genome shotgun (WGS) entry which is preliminary data.</text>
</comment>
<dbReference type="EMBL" id="JBHUEH010000032">
    <property type="protein sequence ID" value="MFD1888246.1"/>
    <property type="molecule type" value="Genomic_DNA"/>
</dbReference>
<keyword evidence="3" id="KW-1185">Reference proteome</keyword>
<organism evidence="2 3">
    <name type="scientific">Paenibacillus wenxiniae</name>
    <dbReference type="NCBI Taxonomy" id="1636843"/>
    <lineage>
        <taxon>Bacteria</taxon>
        <taxon>Bacillati</taxon>
        <taxon>Bacillota</taxon>
        <taxon>Bacilli</taxon>
        <taxon>Bacillales</taxon>
        <taxon>Paenibacillaceae</taxon>
        <taxon>Paenibacillus</taxon>
    </lineage>
</organism>
<name>A0ABW4RPI1_9BACL</name>
<feature type="signal peptide" evidence="1">
    <location>
        <begin position="1"/>
        <end position="25"/>
    </location>
</feature>
<accession>A0ABW4RPI1</accession>
<dbReference type="Proteomes" id="UP001597233">
    <property type="component" value="Unassembled WGS sequence"/>
</dbReference>
<gene>
    <name evidence="2" type="ORF">ACFSC9_22430</name>
</gene>